<evidence type="ECO:0000313" key="5">
    <source>
        <dbReference type="Proteomes" id="UP000309676"/>
    </source>
</evidence>
<dbReference type="PANTHER" id="PTHR30388">
    <property type="entry name" value="ALDEHYDE OXIDOREDUCTASE MOLYBDENUM COFACTOR ASSEMBLY PROTEIN"/>
    <property type="match status" value="1"/>
</dbReference>
<dbReference type="RefSeq" id="WP_138193721.1">
    <property type="nucleotide sequence ID" value="NZ_VCIW01000004.1"/>
</dbReference>
<protein>
    <submittedName>
        <fullName evidence="4">XdhC family protein</fullName>
    </submittedName>
</protein>
<dbReference type="AlphaFoldDB" id="A0A5R9GF23"/>
<comment type="caution">
    <text evidence="4">The sequence shown here is derived from an EMBL/GenBank/DDBJ whole genome shotgun (WGS) entry which is preliminary data.</text>
</comment>
<dbReference type="Pfam" id="PF02625">
    <property type="entry name" value="XdhC_CoxI"/>
    <property type="match status" value="1"/>
</dbReference>
<dbReference type="OrthoDB" id="9773039at2"/>
<reference evidence="4 5" key="1">
    <citation type="submission" date="2019-05" db="EMBL/GenBank/DDBJ databases">
        <authorList>
            <person name="Narsing Rao M.P."/>
            <person name="Li W.J."/>
        </authorList>
    </citation>
    <scope>NUCLEOTIDE SEQUENCE [LARGE SCALE GENOMIC DNA]</scope>
    <source>
        <strain evidence="4 5">SYSU_K30003</strain>
    </source>
</reference>
<proteinExistence type="predicted"/>
<organism evidence="4 5">
    <name type="scientific">Paenibacillus antri</name>
    <dbReference type="NCBI Taxonomy" id="2582848"/>
    <lineage>
        <taxon>Bacteria</taxon>
        <taxon>Bacillati</taxon>
        <taxon>Bacillota</taxon>
        <taxon>Bacilli</taxon>
        <taxon>Bacillales</taxon>
        <taxon>Paenibacillaceae</taxon>
        <taxon>Paenibacillus</taxon>
    </lineage>
</organism>
<dbReference type="InterPro" id="IPR052698">
    <property type="entry name" value="MoCofactor_Util/Proc"/>
</dbReference>
<evidence type="ECO:0000259" key="3">
    <source>
        <dbReference type="Pfam" id="PF13478"/>
    </source>
</evidence>
<dbReference type="PANTHER" id="PTHR30388:SF6">
    <property type="entry name" value="XANTHINE DEHYDROGENASE SUBUNIT A-RELATED"/>
    <property type="match status" value="1"/>
</dbReference>
<dbReference type="EMBL" id="VCIW01000004">
    <property type="protein sequence ID" value="TLS52730.1"/>
    <property type="molecule type" value="Genomic_DNA"/>
</dbReference>
<dbReference type="Pfam" id="PF13478">
    <property type="entry name" value="XdhC_C"/>
    <property type="match status" value="1"/>
</dbReference>
<dbReference type="InterPro" id="IPR027051">
    <property type="entry name" value="XdhC_Rossmann_dom"/>
</dbReference>
<feature type="domain" description="XdhC Rossmann" evidence="3">
    <location>
        <begin position="164"/>
        <end position="298"/>
    </location>
</feature>
<gene>
    <name evidence="4" type="ORF">FE782_08875</name>
</gene>
<feature type="domain" description="XdhC- CoxI" evidence="2">
    <location>
        <begin position="17"/>
        <end position="79"/>
    </location>
</feature>
<dbReference type="Proteomes" id="UP000309676">
    <property type="component" value="Unassembled WGS sequence"/>
</dbReference>
<sequence>MDPERLLSFVGGWNGVAVLATIVETKGHAYRKSGAAMLFYGEGGAGRLGSISPGCLEGDLELRAESVWRSGKPEVAEYDMLRQDDLGFGEAVGCGGKITVLLEPVRGAFRSLLLEADKYVKQGETVTLLRGRGEERPRYELIRGLAVTEDPNAFAVAFAPRPRLVLFGAGLDVVPIASVAERIGFRIAVIDWRKNAAVASRFPHAELVVGTPEEAAARLAVDERDYVVVCSHSFRRDRSFIRAMLGAKPRYLGVVGSAARIRSLFGDEEPPAFVRAPAGLPIGADGPEEIAVAIAAEIIQARRAGESAPRKGVTGNEGGRDLFSGGTEQANGASEAFPGAFLR</sequence>
<feature type="region of interest" description="Disordered" evidence="1">
    <location>
        <begin position="305"/>
        <end position="343"/>
    </location>
</feature>
<dbReference type="InterPro" id="IPR003777">
    <property type="entry name" value="XdhC_CoxI"/>
</dbReference>
<dbReference type="Gene3D" id="3.40.50.720">
    <property type="entry name" value="NAD(P)-binding Rossmann-like Domain"/>
    <property type="match status" value="1"/>
</dbReference>
<accession>A0A5R9GF23</accession>
<name>A0A5R9GF23_9BACL</name>
<evidence type="ECO:0000259" key="2">
    <source>
        <dbReference type="Pfam" id="PF02625"/>
    </source>
</evidence>
<evidence type="ECO:0000256" key="1">
    <source>
        <dbReference type="SAM" id="MobiDB-lite"/>
    </source>
</evidence>
<keyword evidence="5" id="KW-1185">Reference proteome</keyword>
<evidence type="ECO:0000313" key="4">
    <source>
        <dbReference type="EMBL" id="TLS52730.1"/>
    </source>
</evidence>